<evidence type="ECO:0000256" key="2">
    <source>
        <dbReference type="PROSITE-ProRule" id="PRU00708"/>
    </source>
</evidence>
<feature type="domain" description="Pentatricopeptide repeat-containing protein-mitochondrial" evidence="4">
    <location>
        <begin position="218"/>
        <end position="324"/>
    </location>
</feature>
<dbReference type="SUPFAM" id="SSF81901">
    <property type="entry name" value="HCP-like"/>
    <property type="match status" value="1"/>
</dbReference>
<feature type="repeat" description="PPR" evidence="2">
    <location>
        <begin position="371"/>
        <end position="405"/>
    </location>
</feature>
<dbReference type="Pfam" id="PF01535">
    <property type="entry name" value="PPR"/>
    <property type="match status" value="2"/>
</dbReference>
<dbReference type="InterPro" id="IPR011990">
    <property type="entry name" value="TPR-like_helical_dom_sf"/>
</dbReference>
<feature type="region of interest" description="Disordered" evidence="3">
    <location>
        <begin position="1070"/>
        <end position="1092"/>
    </location>
</feature>
<gene>
    <name evidence="5" type="ORF">EVOR1521_LOCUS4013</name>
</gene>
<evidence type="ECO:0000256" key="1">
    <source>
        <dbReference type="ARBA" id="ARBA00022737"/>
    </source>
</evidence>
<dbReference type="EMBL" id="CAUJNA010000254">
    <property type="protein sequence ID" value="CAJ1374457.1"/>
    <property type="molecule type" value="Genomic_DNA"/>
</dbReference>
<feature type="repeat" description="PPR" evidence="2">
    <location>
        <begin position="191"/>
        <end position="225"/>
    </location>
</feature>
<dbReference type="PANTHER" id="PTHR47941">
    <property type="entry name" value="PENTATRICOPEPTIDE REPEAT-CONTAINING PROTEIN 3, MITOCHONDRIAL"/>
    <property type="match status" value="1"/>
</dbReference>
<feature type="repeat" description="PPR" evidence="2">
    <location>
        <begin position="47"/>
        <end position="82"/>
    </location>
</feature>
<dbReference type="AlphaFoldDB" id="A0AA36HSH3"/>
<feature type="repeat" description="PPR" evidence="2">
    <location>
        <begin position="442"/>
        <end position="476"/>
    </location>
</feature>
<sequence length="1120" mass="124087">MVLEQLRGTELAKGQSGNGLLEAAVAAGCLELAMSTFKEMKSNNSRDVSSCNIMLRALVTRKGGFQQAKDLMEEMAGSGLRPNTASFNILLGAAVAQGDLDFTWRTIDKMERHGPSVDAYTMSILFKGYKTRQNFDFDRAVDLVSRHCGKMDEVLVNVILEVCVGLRDTYRLSKVLQMLKRSGWDLPKHCNANTYSGLIKAFGSTNQMHKALELWADIKRQGIAPSEHMFAQMIDVLVTGGRLPQALELFEEMRQAHGDRMSSSGFAMAYAMVVKGYAQQKDAVRALQCYEEMKALGVHIGVVVLNTLIDACCRVGDMARAGELLDDMARLDIVPDLITYSTLIKGYCAKGDLDQALALFGAMRRKGIKPDAIVFNSLLDGCARKEMPALCEQVINDMIAAGVQPSNYSASILIKLYGRIADLDAAFKVLDEMPLKFGFRPNAAVYTTLMSSCTWNGRIDLAMNLKDRMMEDGQVPDEKTYSTLLRGASRSGQTEHLAALLWEALEQGGSRRLLDKDVVQHALQTIMKPLPRIWGCAGHGCSGTETNCCGAWFALGTTSAAPAERPRLATNAWGPDANVCIGDCEAPAPPQLLSALISKNSASLAGIPERWVLKPNFVGLLPLWLCIGVMVLCWQLGTPEDQASCPEAAHLGVFGLPGVCCWASGATCAGALCLAAGACVQQAGPNALHLHRPLAAGLLAFGRALPFVHVRSAGDVSILQEPVERPLSRYLHKKDSHYQRIVPDWHLQMKTLEQQKLYEGDFSLLVKEVTEDGAIVQDVTTGVFGFLPNERSGAFQDKLIPGDTVQGARCTYLDTTIIQSPDPSMLRMQTGVVFEWDEANGEGFIIPSEEQDAYRMLRVVRRDIKWHDSRRLFPGQFVQFDTALPHEVPVPSQLDAACPVALRVRGLEVVFSLEEAYELIPQGSTEPLLLEAPSKPSESDEPESNFEEPEPEGTMVRSTQAQALAERPGRTAFPVMPGRPELAAQKKTHPLLQRFAQKEPQLAEAESPSWLWEPHLEYLKEERYDPIVPVQLKQMPVKPKRKRILVHEEALKRGDTWQEGAMRKHNKLWNKMKPPGREQQELRSRRHMASEKGYRLEQIRRAKWKLSEQQKAERRAALRS</sequence>
<feature type="compositionally biased region" description="Acidic residues" evidence="3">
    <location>
        <begin position="939"/>
        <end position="951"/>
    </location>
</feature>
<name>A0AA36HSH3_9DINO</name>
<evidence type="ECO:0000313" key="5">
    <source>
        <dbReference type="EMBL" id="CAJ1374457.1"/>
    </source>
</evidence>
<dbReference type="NCBIfam" id="TIGR00756">
    <property type="entry name" value="PPR"/>
    <property type="match status" value="7"/>
</dbReference>
<dbReference type="Gene3D" id="1.25.40.10">
    <property type="entry name" value="Tetratricopeptide repeat domain"/>
    <property type="match status" value="4"/>
</dbReference>
<evidence type="ECO:0000256" key="3">
    <source>
        <dbReference type="SAM" id="MobiDB-lite"/>
    </source>
</evidence>
<evidence type="ECO:0000313" key="6">
    <source>
        <dbReference type="Proteomes" id="UP001178507"/>
    </source>
</evidence>
<dbReference type="Pfam" id="PF23276">
    <property type="entry name" value="TPR_24"/>
    <property type="match status" value="1"/>
</dbReference>
<reference evidence="5" key="1">
    <citation type="submission" date="2023-08" db="EMBL/GenBank/DDBJ databases">
        <authorList>
            <person name="Chen Y."/>
            <person name="Shah S."/>
            <person name="Dougan E. K."/>
            <person name="Thang M."/>
            <person name="Chan C."/>
        </authorList>
    </citation>
    <scope>NUCLEOTIDE SEQUENCE</scope>
</reference>
<dbReference type="Proteomes" id="UP001178507">
    <property type="component" value="Unassembled WGS sequence"/>
</dbReference>
<keyword evidence="1" id="KW-0677">Repeat</keyword>
<accession>A0AA36HSH3</accession>
<evidence type="ECO:0000259" key="4">
    <source>
        <dbReference type="Pfam" id="PF23276"/>
    </source>
</evidence>
<dbReference type="InterPro" id="IPR002885">
    <property type="entry name" value="PPR_rpt"/>
</dbReference>
<protein>
    <recommendedName>
        <fullName evidence="4">Pentatricopeptide repeat-containing protein-mitochondrial domain-containing protein</fullName>
    </recommendedName>
</protein>
<dbReference type="InterPro" id="IPR057027">
    <property type="entry name" value="TPR_mt"/>
</dbReference>
<keyword evidence="6" id="KW-1185">Reference proteome</keyword>
<dbReference type="Pfam" id="PF13041">
    <property type="entry name" value="PPR_2"/>
    <property type="match status" value="3"/>
</dbReference>
<proteinExistence type="predicted"/>
<organism evidence="5 6">
    <name type="scientific">Effrenium voratum</name>
    <dbReference type="NCBI Taxonomy" id="2562239"/>
    <lineage>
        <taxon>Eukaryota</taxon>
        <taxon>Sar</taxon>
        <taxon>Alveolata</taxon>
        <taxon>Dinophyceae</taxon>
        <taxon>Suessiales</taxon>
        <taxon>Symbiodiniaceae</taxon>
        <taxon>Effrenium</taxon>
    </lineage>
</organism>
<feature type="compositionally biased region" description="Basic and acidic residues" evidence="3">
    <location>
        <begin position="1075"/>
        <end position="1092"/>
    </location>
</feature>
<feature type="repeat" description="PPR" evidence="2">
    <location>
        <begin position="336"/>
        <end position="370"/>
    </location>
</feature>
<comment type="caution">
    <text evidence="5">The sequence shown here is derived from an EMBL/GenBank/DDBJ whole genome shotgun (WGS) entry which is preliminary data.</text>
</comment>
<feature type="repeat" description="PPR" evidence="2">
    <location>
        <begin position="301"/>
        <end position="335"/>
    </location>
</feature>
<dbReference type="PROSITE" id="PS51375">
    <property type="entry name" value="PPR"/>
    <property type="match status" value="6"/>
</dbReference>
<feature type="region of interest" description="Disordered" evidence="3">
    <location>
        <begin position="924"/>
        <end position="955"/>
    </location>
</feature>